<sequence>MGRSQDAFDEGHTMLNKLQNVCLLESDKTEDGGKCVKMHDLIRDMAIQIMQEMYEVIVKPGAQLEELPDAEEWTENLTRVSLMRNSFEEIPPSHSPMCPNLSTLLLCDNRELRLIVDSFFKQFHGIKVLDLSKTDIQKLPESISDLVSLTALLLTDCEMLKDVPSLKKLMALKRLDLFHTQLGEMPQGMECLTNLRCLRMNALYKMEFPSGVLPKLSRLQVLTLDMCLITVKVKEVVYLRNLETLECNFEGLSDFVEYLRSWNGIRSLSTCKISVGTIRIFDWEEIDYFPSKAVVLSDLSINRDIDFLVKFLNGIQGLYCEYIDARSLCDVLSLESATELEIIRIMECNSMESLVSSSWFCFASPPLPSHNGMFSRLKKFTCDGCNSMEKLFPLELLSYLVNLEVLHVFYCEKMEEIIGTTDEESTTSNPIMELTLPKLTNLQLDYLPELKRICSAKLICNSLEVIFVASCKKLKRMAISLPVLNLSTSGWFVIFCCTLFPFEAETFSTGAHGLA</sequence>
<dbReference type="AlphaFoldDB" id="A0A6N2KSC0"/>
<dbReference type="InterPro" id="IPR050905">
    <property type="entry name" value="Plant_NBS-LRR"/>
</dbReference>
<keyword evidence="1" id="KW-0611">Plant defense</keyword>
<dbReference type="Gene3D" id="3.80.10.10">
    <property type="entry name" value="Ribonuclease Inhibitor"/>
    <property type="match status" value="1"/>
</dbReference>
<dbReference type="InterPro" id="IPR057135">
    <property type="entry name" value="At4g27190-like_LRR"/>
</dbReference>
<organism evidence="3">
    <name type="scientific">Salix viminalis</name>
    <name type="common">Common osier</name>
    <name type="synonym">Basket willow</name>
    <dbReference type="NCBI Taxonomy" id="40686"/>
    <lineage>
        <taxon>Eukaryota</taxon>
        <taxon>Viridiplantae</taxon>
        <taxon>Streptophyta</taxon>
        <taxon>Embryophyta</taxon>
        <taxon>Tracheophyta</taxon>
        <taxon>Spermatophyta</taxon>
        <taxon>Magnoliopsida</taxon>
        <taxon>eudicotyledons</taxon>
        <taxon>Gunneridae</taxon>
        <taxon>Pentapetalae</taxon>
        <taxon>rosids</taxon>
        <taxon>fabids</taxon>
        <taxon>Malpighiales</taxon>
        <taxon>Salicaceae</taxon>
        <taxon>Saliceae</taxon>
        <taxon>Salix</taxon>
    </lineage>
</organism>
<accession>A0A6N2KSC0</accession>
<name>A0A6N2KSC0_SALVM</name>
<dbReference type="PANTHER" id="PTHR33463">
    <property type="entry name" value="NB-ARC DOMAIN-CONTAINING PROTEIN-RELATED"/>
    <property type="match status" value="1"/>
</dbReference>
<dbReference type="InterPro" id="IPR001611">
    <property type="entry name" value="Leu-rich_rpt"/>
</dbReference>
<dbReference type="Pfam" id="PF23247">
    <property type="entry name" value="LRR_RPS2"/>
    <property type="match status" value="1"/>
</dbReference>
<dbReference type="InterPro" id="IPR032675">
    <property type="entry name" value="LRR_dom_sf"/>
</dbReference>
<proteinExistence type="predicted"/>
<feature type="domain" description="Disease resistance protein At4g27190-like leucine-rich repeats" evidence="2">
    <location>
        <begin position="367"/>
        <end position="477"/>
    </location>
</feature>
<dbReference type="Pfam" id="PF13855">
    <property type="entry name" value="LRR_8"/>
    <property type="match status" value="1"/>
</dbReference>
<gene>
    <name evidence="3" type="ORF">SVIM_LOCUS131832</name>
</gene>
<dbReference type="EMBL" id="CAADRP010000713">
    <property type="protein sequence ID" value="VFU31482.1"/>
    <property type="molecule type" value="Genomic_DNA"/>
</dbReference>
<evidence type="ECO:0000259" key="2">
    <source>
        <dbReference type="Pfam" id="PF23247"/>
    </source>
</evidence>
<evidence type="ECO:0000313" key="3">
    <source>
        <dbReference type="EMBL" id="VFU31482.1"/>
    </source>
</evidence>
<protein>
    <recommendedName>
        <fullName evidence="2">Disease resistance protein At4g27190-like leucine-rich repeats domain-containing protein</fullName>
    </recommendedName>
</protein>
<dbReference type="PANTHER" id="PTHR33463:SF187">
    <property type="entry name" value="AND NB-ARC DOMAIN DISEASE RESISTANCE PROTEIN, PUTATIVE-RELATED"/>
    <property type="match status" value="1"/>
</dbReference>
<reference evidence="3" key="1">
    <citation type="submission" date="2019-03" db="EMBL/GenBank/DDBJ databases">
        <authorList>
            <person name="Mank J."/>
            <person name="Almeida P."/>
        </authorList>
    </citation>
    <scope>NUCLEOTIDE SEQUENCE</scope>
    <source>
        <strain evidence="3">78183</strain>
    </source>
</reference>
<evidence type="ECO:0000256" key="1">
    <source>
        <dbReference type="ARBA" id="ARBA00022821"/>
    </source>
</evidence>
<dbReference type="SUPFAM" id="SSF52058">
    <property type="entry name" value="L domain-like"/>
    <property type="match status" value="1"/>
</dbReference>